<dbReference type="AlphaFoldDB" id="A0A067M219"/>
<protein>
    <submittedName>
        <fullName evidence="2">Uncharacterized protein</fullName>
    </submittedName>
</protein>
<evidence type="ECO:0000313" key="3">
    <source>
        <dbReference type="Proteomes" id="UP000027195"/>
    </source>
</evidence>
<sequence length="701" mass="76810">MVKKTSKAEYSTQDILSLKGPARTWLQSHVDEYQAFDAPGATSGKADRQGKLDFLARMGDDFITHFKLAPYKLADGSEVNPLEGCIVIKKDATLGNLREAIKRWFRNNHSERAARQRVATKATQFLDASSSKPRKFNARSAYAFDHVATIREKTSEMVSYLGLDTTSNLKIWNQVLSEMWGKLSASEQEIYQRRAGSLNDAEVPEIEQVAAFSNQNNLGHMLFTILDSLIGFGQNQVGDACFHLQYATKAIDGMVHVKSMCVTPKDMTSFENSHSGYKTGVTEPFTKWATEGLKDPEPLPQPPTLDCPNLVIARDGNPLLPTLDEDNTPNRVFAAVLDKYFSRKWSYETSGRATRVANADIPWEAITSDPKKFIPPGHIPAEVKFMRPSKMKGIHTQLLYAHLIQGQSSKGTPFRFHIPDDYDPPRENDEEDQEAPNVGGPSRHLEDIDDYETVDIDKEINDDESLPSAETTPVDSALRGDQERGVAAVAEGSHRPRPVTAQIIEGSVNEAPTVQIIAGNINEVLPPPTQEPTARPPQSTTTENRTEGTDPPAQAPLGRLPQSAPEQVPDITTEGVDPPMQAPQARPRPRPQAPKRKVLDLLTDADAGVSGEPENTGAAIERPAQRRKLVKEPTEPQRRSTRGKSSNDTSTDGKETAPNTRAAAKGKETTLSVGVAANTRGAASKAKEPVSKPKAGRGRKA</sequence>
<organism evidence="2 3">
    <name type="scientific">Botryobasidium botryosum (strain FD-172 SS1)</name>
    <dbReference type="NCBI Taxonomy" id="930990"/>
    <lineage>
        <taxon>Eukaryota</taxon>
        <taxon>Fungi</taxon>
        <taxon>Dikarya</taxon>
        <taxon>Basidiomycota</taxon>
        <taxon>Agaricomycotina</taxon>
        <taxon>Agaricomycetes</taxon>
        <taxon>Cantharellales</taxon>
        <taxon>Botryobasidiaceae</taxon>
        <taxon>Botryobasidium</taxon>
    </lineage>
</organism>
<dbReference type="Proteomes" id="UP000027195">
    <property type="component" value="Unassembled WGS sequence"/>
</dbReference>
<feature type="compositionally biased region" description="Basic and acidic residues" evidence="1">
    <location>
        <begin position="417"/>
        <end position="427"/>
    </location>
</feature>
<dbReference type="InParanoid" id="A0A067M219"/>
<evidence type="ECO:0000313" key="2">
    <source>
        <dbReference type="EMBL" id="KDQ05892.1"/>
    </source>
</evidence>
<keyword evidence="3" id="KW-1185">Reference proteome</keyword>
<feature type="compositionally biased region" description="Basic residues" evidence="1">
    <location>
        <begin position="587"/>
        <end position="596"/>
    </location>
</feature>
<name>A0A067M219_BOTB1</name>
<evidence type="ECO:0000256" key="1">
    <source>
        <dbReference type="SAM" id="MobiDB-lite"/>
    </source>
</evidence>
<accession>A0A067M219</accession>
<feature type="region of interest" description="Disordered" evidence="1">
    <location>
        <begin position="410"/>
        <end position="498"/>
    </location>
</feature>
<feature type="compositionally biased region" description="Acidic residues" evidence="1">
    <location>
        <begin position="447"/>
        <end position="465"/>
    </location>
</feature>
<feature type="region of interest" description="Disordered" evidence="1">
    <location>
        <begin position="520"/>
        <end position="701"/>
    </location>
</feature>
<dbReference type="STRING" id="930990.A0A067M219"/>
<proteinExistence type="predicted"/>
<reference evidence="3" key="1">
    <citation type="journal article" date="2014" name="Proc. Natl. Acad. Sci. U.S.A.">
        <title>Extensive sampling of basidiomycete genomes demonstrates inadequacy of the white-rot/brown-rot paradigm for wood decay fungi.</title>
        <authorList>
            <person name="Riley R."/>
            <person name="Salamov A.A."/>
            <person name="Brown D.W."/>
            <person name="Nagy L.G."/>
            <person name="Floudas D."/>
            <person name="Held B.W."/>
            <person name="Levasseur A."/>
            <person name="Lombard V."/>
            <person name="Morin E."/>
            <person name="Otillar R."/>
            <person name="Lindquist E.A."/>
            <person name="Sun H."/>
            <person name="LaButti K.M."/>
            <person name="Schmutz J."/>
            <person name="Jabbour D."/>
            <person name="Luo H."/>
            <person name="Baker S.E."/>
            <person name="Pisabarro A.G."/>
            <person name="Walton J.D."/>
            <person name="Blanchette R.A."/>
            <person name="Henrissat B."/>
            <person name="Martin F."/>
            <person name="Cullen D."/>
            <person name="Hibbett D.S."/>
            <person name="Grigoriev I.V."/>
        </authorList>
    </citation>
    <scope>NUCLEOTIDE SEQUENCE [LARGE SCALE GENOMIC DNA]</scope>
    <source>
        <strain evidence="3">FD-172 SS1</strain>
    </source>
</reference>
<gene>
    <name evidence="2" type="ORF">BOTBODRAFT_182122</name>
</gene>
<dbReference type="HOGENOM" id="CLU_024582_0_0_1"/>
<dbReference type="EMBL" id="KL198175">
    <property type="protein sequence ID" value="KDQ05892.1"/>
    <property type="molecule type" value="Genomic_DNA"/>
</dbReference>